<dbReference type="EMBL" id="BMAT01004447">
    <property type="protein sequence ID" value="GFR73421.1"/>
    <property type="molecule type" value="Genomic_DNA"/>
</dbReference>
<comment type="caution">
    <text evidence="4">The sequence shown here is derived from an EMBL/GenBank/DDBJ whole genome shotgun (WGS) entry which is preliminary data.</text>
</comment>
<dbReference type="SMART" id="SM00457">
    <property type="entry name" value="MACPF"/>
    <property type="match status" value="1"/>
</dbReference>
<keyword evidence="2" id="KW-0732">Signal</keyword>
<sequence>MIIDASTLCMVTAVSWVLFVNGKFSDASDTYPFGDPRRCLSNVDKGVNILEVLPGSGWDNLQNTETGMVLAHNFSKCRMTEDQRYIIPDSILVFILKTYLWQAKADEVYSSKSGLSVTARGINVDSHYDGEYDISGLFCAEKRDVGTKNNEDVSITKRVQRRYVGYRAVMQPDMPLSSRFRLRLRTIAEYVHAGQVRQARYASQQLVREFGTHVISGVEAGTVWIQDDSISNEVLNISSQAKPSASISPSLSITTNISNVQLNVSDHTRTQLRTNTSTINNSTVSWMRSFGGSPVAHPNMSEEEWVQSFSNNLVAVDRTGEPLDSLVQAETLPELPPDTVLQLNSLVKEAIQTYYKINTYPGCTDINAANYSPQANADDGSCQKLGQHQTRNTTIRFGGVYQTCNASGDYDSSRDLCSGLRQINPSTGFTSCPAGYETIPLHRNIVQHSQTVQTCEPCWMGIFKCCQDVVKLATVESDAFWCSYVSYNISKKHDLDDPFKENDVEFDEPEEPTFPGFLFGGTFTSKVPNLLTSAKTCPRGFLPLSVGEDISICVSDGGHEATSQAVKFAGFFSCSAGNPLSVRYTTLNSPLLLHTYSRGPTAWPKQCPSGYSPYMTAIMMEDGCEIYHCIQPRTGSRSTPHKLRRPPFAPATSVKGPMQIKNTLLLKTEHPERKSPHVEEQERKPINIQAPRSGYIHPDDVQNQKTGNTVLILTLDSSNIVTVIAYLGLSVSLLLIMFFVSAKLKKRRAHEQSINQHYSELYAKS</sequence>
<evidence type="ECO:0000259" key="3">
    <source>
        <dbReference type="PROSITE" id="PS51412"/>
    </source>
</evidence>
<evidence type="ECO:0000313" key="5">
    <source>
        <dbReference type="Proteomes" id="UP000762676"/>
    </source>
</evidence>
<protein>
    <submittedName>
        <fullName evidence="4">Macrophage expressed protein</fullName>
    </submittedName>
</protein>
<evidence type="ECO:0000256" key="2">
    <source>
        <dbReference type="SAM" id="SignalP"/>
    </source>
</evidence>
<dbReference type="GO" id="GO:0002250">
    <property type="term" value="P:adaptive immune response"/>
    <property type="evidence" value="ECO:0007669"/>
    <property type="project" value="UniProtKB-KW"/>
</dbReference>
<keyword evidence="1" id="KW-1133">Transmembrane helix</keyword>
<keyword evidence="1" id="KW-0472">Membrane</keyword>
<dbReference type="AlphaFoldDB" id="A0AAV4FKE6"/>
<accession>A0AAV4FKE6</accession>
<feature type="domain" description="MACPF" evidence="3">
    <location>
        <begin position="26"/>
        <end position="358"/>
    </location>
</feature>
<dbReference type="PANTHER" id="PTHR31463">
    <property type="entry name" value="MACROPHAGE-EXPRESSED GENE 1 PROTEIN"/>
    <property type="match status" value="1"/>
</dbReference>
<dbReference type="GO" id="GO:0030670">
    <property type="term" value="C:phagocytic vesicle membrane"/>
    <property type="evidence" value="ECO:0007669"/>
    <property type="project" value="UniProtKB-SubCell"/>
</dbReference>
<keyword evidence="5" id="KW-1185">Reference proteome</keyword>
<reference evidence="4 5" key="1">
    <citation type="journal article" date="2021" name="Elife">
        <title>Chloroplast acquisition without the gene transfer in kleptoplastic sea slugs, Plakobranchus ocellatus.</title>
        <authorList>
            <person name="Maeda T."/>
            <person name="Takahashi S."/>
            <person name="Yoshida T."/>
            <person name="Shimamura S."/>
            <person name="Takaki Y."/>
            <person name="Nagai Y."/>
            <person name="Toyoda A."/>
            <person name="Suzuki Y."/>
            <person name="Arimoto A."/>
            <person name="Ishii H."/>
            <person name="Satoh N."/>
            <person name="Nishiyama T."/>
            <person name="Hasebe M."/>
            <person name="Maruyama T."/>
            <person name="Minagawa J."/>
            <person name="Obokata J."/>
            <person name="Shigenobu S."/>
        </authorList>
    </citation>
    <scope>NUCLEOTIDE SEQUENCE [LARGE SCALE GENOMIC DNA]</scope>
</reference>
<name>A0AAV4FKE6_9GAST</name>
<feature type="chain" id="PRO_5043966110" evidence="2">
    <location>
        <begin position="23"/>
        <end position="765"/>
    </location>
</feature>
<feature type="signal peptide" evidence="2">
    <location>
        <begin position="1"/>
        <end position="22"/>
    </location>
</feature>
<dbReference type="InterPro" id="IPR039707">
    <property type="entry name" value="MPEG1"/>
</dbReference>
<organism evidence="4 5">
    <name type="scientific">Elysia marginata</name>
    <dbReference type="NCBI Taxonomy" id="1093978"/>
    <lineage>
        <taxon>Eukaryota</taxon>
        <taxon>Metazoa</taxon>
        <taxon>Spiralia</taxon>
        <taxon>Lophotrochozoa</taxon>
        <taxon>Mollusca</taxon>
        <taxon>Gastropoda</taxon>
        <taxon>Heterobranchia</taxon>
        <taxon>Euthyneura</taxon>
        <taxon>Panpulmonata</taxon>
        <taxon>Sacoglossa</taxon>
        <taxon>Placobranchoidea</taxon>
        <taxon>Plakobranchidae</taxon>
        <taxon>Elysia</taxon>
    </lineage>
</organism>
<dbReference type="PANTHER" id="PTHR31463:SF1">
    <property type="entry name" value="MACROPHAGE-EXPRESSED GENE 1 PROTEIN"/>
    <property type="match status" value="1"/>
</dbReference>
<dbReference type="InterPro" id="IPR020864">
    <property type="entry name" value="MACPF"/>
</dbReference>
<keyword evidence="1" id="KW-0812">Transmembrane</keyword>
<feature type="transmembrane region" description="Helical" evidence="1">
    <location>
        <begin position="720"/>
        <end position="740"/>
    </location>
</feature>
<dbReference type="GO" id="GO:0045087">
    <property type="term" value="P:innate immune response"/>
    <property type="evidence" value="ECO:0007669"/>
    <property type="project" value="UniProtKB-KW"/>
</dbReference>
<dbReference type="PROSITE" id="PS51412">
    <property type="entry name" value="MACPF_2"/>
    <property type="match status" value="1"/>
</dbReference>
<evidence type="ECO:0000256" key="1">
    <source>
        <dbReference type="SAM" id="Phobius"/>
    </source>
</evidence>
<dbReference type="Proteomes" id="UP000762676">
    <property type="component" value="Unassembled WGS sequence"/>
</dbReference>
<proteinExistence type="predicted"/>
<gene>
    <name evidence="4" type="ORF">ElyMa_002137400</name>
</gene>
<dbReference type="CDD" id="cd22579">
    <property type="entry name" value="MPEG1_P2"/>
    <property type="match status" value="1"/>
</dbReference>
<dbReference type="Pfam" id="PF01823">
    <property type="entry name" value="MACPF"/>
    <property type="match status" value="1"/>
</dbReference>
<evidence type="ECO:0000313" key="4">
    <source>
        <dbReference type="EMBL" id="GFR73421.1"/>
    </source>
</evidence>